<feature type="transmembrane region" description="Helical" evidence="1">
    <location>
        <begin position="20"/>
        <end position="50"/>
    </location>
</feature>
<dbReference type="Pfam" id="PF04854">
    <property type="entry name" value="DUF624"/>
    <property type="match status" value="1"/>
</dbReference>
<feature type="transmembrane region" description="Helical" evidence="1">
    <location>
        <begin position="79"/>
        <end position="99"/>
    </location>
</feature>
<reference evidence="2 3" key="1">
    <citation type="submission" date="2020-04" db="EMBL/GenBank/DDBJ databases">
        <title>Genome-Wide Identification of 5-Methylcytosine Sites in Bacterial Genomes By High-Throughput Sequencing of MspJI Restriction Fragments.</title>
        <authorList>
            <person name="Wu V."/>
        </authorList>
    </citation>
    <scope>NUCLEOTIDE SEQUENCE [LARGE SCALE GENOMIC DNA]</scope>
    <source>
        <strain evidence="2 3">S2</strain>
    </source>
</reference>
<dbReference type="AlphaFoldDB" id="A0A6H1NVY6"/>
<dbReference type="InterPro" id="IPR006938">
    <property type="entry name" value="DUF624"/>
</dbReference>
<sequence length="208" mass="24072">MNNGLLNKFYSLSTWIYNLAYINILWLTFTLLGGVVLGIFPSTIAMFFIIKRMFLEKSDFSIIKEFTLLYKKEFKKSNLLFFPFILLAIIVAADIRFISSLDFAFNSLLVQLFYVLLFLLAMIFLYSLVVYIYGARGKKEIFKKSFSLLLNNPMTNLYILTWLLLLHFLTMKVAGLSLLFSGSVFSLTVLLTVQKTGKNFVQHVDRKL</sequence>
<feature type="transmembrane region" description="Helical" evidence="1">
    <location>
        <begin position="146"/>
        <end position="168"/>
    </location>
</feature>
<name>A0A6H1NVY6_PRIMG</name>
<dbReference type="EMBL" id="CP051128">
    <property type="protein sequence ID" value="QIZ05377.1"/>
    <property type="molecule type" value="Genomic_DNA"/>
</dbReference>
<keyword evidence="1" id="KW-1133">Transmembrane helix</keyword>
<evidence type="ECO:0000256" key="1">
    <source>
        <dbReference type="SAM" id="Phobius"/>
    </source>
</evidence>
<keyword evidence="1" id="KW-0472">Membrane</keyword>
<organism evidence="2 3">
    <name type="scientific">Priestia megaterium</name>
    <name type="common">Bacillus megaterium</name>
    <dbReference type="NCBI Taxonomy" id="1404"/>
    <lineage>
        <taxon>Bacteria</taxon>
        <taxon>Bacillati</taxon>
        <taxon>Bacillota</taxon>
        <taxon>Bacilli</taxon>
        <taxon>Bacillales</taxon>
        <taxon>Bacillaceae</taxon>
        <taxon>Priestia</taxon>
    </lineage>
</organism>
<evidence type="ECO:0000313" key="3">
    <source>
        <dbReference type="Proteomes" id="UP000501868"/>
    </source>
</evidence>
<keyword evidence="1" id="KW-0812">Transmembrane</keyword>
<reference evidence="2 3" key="2">
    <citation type="submission" date="2020-04" db="EMBL/GenBank/DDBJ databases">
        <authorList>
            <person name="Fomenkov A."/>
            <person name="Anton B.P."/>
            <person name="Roberts R.J."/>
        </authorList>
    </citation>
    <scope>NUCLEOTIDE SEQUENCE [LARGE SCALE GENOMIC DNA]</scope>
    <source>
        <strain evidence="2 3">S2</strain>
    </source>
</reference>
<feature type="transmembrane region" description="Helical" evidence="1">
    <location>
        <begin position="111"/>
        <end position="134"/>
    </location>
</feature>
<evidence type="ECO:0000313" key="2">
    <source>
        <dbReference type="EMBL" id="QIZ05377.1"/>
    </source>
</evidence>
<protein>
    <submittedName>
        <fullName evidence="2">DUF624 domain-containing protein</fullName>
    </submittedName>
</protein>
<proteinExistence type="predicted"/>
<accession>A0A6H1NVY6</accession>
<dbReference type="Proteomes" id="UP000501868">
    <property type="component" value="Chromosome"/>
</dbReference>
<gene>
    <name evidence="2" type="ORF">HFZ78_00180</name>
</gene>
<feature type="transmembrane region" description="Helical" evidence="1">
    <location>
        <begin position="174"/>
        <end position="193"/>
    </location>
</feature>